<evidence type="ECO:0000313" key="4">
    <source>
        <dbReference type="Proteomes" id="UP000546324"/>
    </source>
</evidence>
<dbReference type="InterPro" id="IPR054346">
    <property type="entry name" value="ARPP-2"/>
</dbReference>
<sequence>MTTTLEGLETRPAQAWGSIRLVPLVRDEPVPRLRLHRRAFEEPVTVVDVGDAAYVSFIPHAFVATWSDDDQAQAASYGARLLERDTRAAPPRMPVRFTRRMARKVGKDRLRFLPLHLAVEGYLALHFGGPEIAWEEWSRRAVAHGLSPRCEESYLGRQVRGLEDALRIFEIHPGQCGVLVYVADTLASAFVVPHSDDYRALHPTLVEDLFGELIYMYGLLGAPARDLSAPIDPAGVRTLGDLRAAAETREAEWAAFHDEVMAGRLFDEAGSRQAVQSLHGFELTRFLPSFALGRENHIGEIITGGDGEVAYLKTFRLSEAQVRRGYLLRRLAEHDWRLDATAAALGADPAGLALRLERAGFGYLLRQDVLDHFRAQRRATSGPRRGRPPGSAPRSG</sequence>
<evidence type="ECO:0000259" key="2">
    <source>
        <dbReference type="Pfam" id="PF22549"/>
    </source>
</evidence>
<dbReference type="EMBL" id="JACHMQ010000001">
    <property type="protein sequence ID" value="MBB6394324.1"/>
    <property type="molecule type" value="Genomic_DNA"/>
</dbReference>
<evidence type="ECO:0000256" key="1">
    <source>
        <dbReference type="SAM" id="MobiDB-lite"/>
    </source>
</evidence>
<dbReference type="Pfam" id="PF22549">
    <property type="entry name" value="ARPP-2"/>
    <property type="match status" value="1"/>
</dbReference>
<feature type="region of interest" description="Disordered" evidence="1">
    <location>
        <begin position="376"/>
        <end position="396"/>
    </location>
</feature>
<keyword evidence="4" id="KW-1185">Reference proteome</keyword>
<comment type="caution">
    <text evidence="3">The sequence shown here is derived from an EMBL/GenBank/DDBJ whole genome shotgun (WGS) entry which is preliminary data.</text>
</comment>
<protein>
    <recommendedName>
        <fullName evidence="2">ARG and Rhodanese-Phosphatase-superfamily-associated domain-containing protein</fullName>
    </recommendedName>
</protein>
<gene>
    <name evidence="3" type="ORF">BKA00_001238</name>
</gene>
<dbReference type="RefSeq" id="WP_185023995.1">
    <property type="nucleotide sequence ID" value="NZ_JACHMQ010000001.1"/>
</dbReference>
<name>A0A7X0KXN5_9ACTN</name>
<accession>A0A7X0KXN5</accession>
<feature type="domain" description="ARG and Rhodanese-Phosphatase-superfamily-associated" evidence="2">
    <location>
        <begin position="4"/>
        <end position="278"/>
    </location>
</feature>
<dbReference type="Proteomes" id="UP000546324">
    <property type="component" value="Unassembled WGS sequence"/>
</dbReference>
<evidence type="ECO:0000313" key="3">
    <source>
        <dbReference type="EMBL" id="MBB6394324.1"/>
    </source>
</evidence>
<feature type="compositionally biased region" description="Low complexity" evidence="1">
    <location>
        <begin position="378"/>
        <end position="396"/>
    </location>
</feature>
<organism evidence="3 4">
    <name type="scientific">Actinomadura coerulea</name>
    <dbReference type="NCBI Taxonomy" id="46159"/>
    <lineage>
        <taxon>Bacteria</taxon>
        <taxon>Bacillati</taxon>
        <taxon>Actinomycetota</taxon>
        <taxon>Actinomycetes</taxon>
        <taxon>Streptosporangiales</taxon>
        <taxon>Thermomonosporaceae</taxon>
        <taxon>Actinomadura</taxon>
    </lineage>
</organism>
<proteinExistence type="predicted"/>
<dbReference type="AlphaFoldDB" id="A0A7X0KXN5"/>
<reference evidence="3 4" key="1">
    <citation type="submission" date="2020-08" db="EMBL/GenBank/DDBJ databases">
        <title>Sequencing the genomes of 1000 actinobacteria strains.</title>
        <authorList>
            <person name="Klenk H.-P."/>
        </authorList>
    </citation>
    <scope>NUCLEOTIDE SEQUENCE [LARGE SCALE GENOMIC DNA]</scope>
    <source>
        <strain evidence="3 4">DSM 43675</strain>
    </source>
</reference>